<dbReference type="SMART" id="SM00248">
    <property type="entry name" value="ANK"/>
    <property type="match status" value="6"/>
</dbReference>
<keyword evidence="5" id="KW-1185">Reference proteome</keyword>
<dbReference type="AlphaFoldDB" id="A0AA88HX18"/>
<accession>A0AA88HX18</accession>
<dbReference type="PROSITE" id="PS50297">
    <property type="entry name" value="ANK_REP_REGION"/>
    <property type="match status" value="3"/>
</dbReference>
<dbReference type="PANTHER" id="PTHR24198:SF165">
    <property type="entry name" value="ANKYRIN REPEAT-CONTAINING PROTEIN-RELATED"/>
    <property type="match status" value="1"/>
</dbReference>
<dbReference type="EMBL" id="JAVRJZ010000010">
    <property type="protein sequence ID" value="KAK2717410.1"/>
    <property type="molecule type" value="Genomic_DNA"/>
</dbReference>
<name>A0AA88HX18_ARTSF</name>
<feature type="repeat" description="ANK" evidence="3">
    <location>
        <begin position="74"/>
        <end position="106"/>
    </location>
</feature>
<feature type="repeat" description="ANK" evidence="3">
    <location>
        <begin position="185"/>
        <end position="220"/>
    </location>
</feature>
<dbReference type="PANTHER" id="PTHR24198">
    <property type="entry name" value="ANKYRIN REPEAT AND PROTEIN KINASE DOMAIN-CONTAINING PROTEIN"/>
    <property type="match status" value="1"/>
</dbReference>
<dbReference type="Gene3D" id="1.25.40.20">
    <property type="entry name" value="Ankyrin repeat-containing domain"/>
    <property type="match status" value="2"/>
</dbReference>
<evidence type="ECO:0000256" key="1">
    <source>
        <dbReference type="ARBA" id="ARBA00022737"/>
    </source>
</evidence>
<dbReference type="InterPro" id="IPR036770">
    <property type="entry name" value="Ankyrin_rpt-contain_sf"/>
</dbReference>
<evidence type="ECO:0000313" key="5">
    <source>
        <dbReference type="Proteomes" id="UP001187531"/>
    </source>
</evidence>
<sequence>MMKQGKIYRSDNPLDSDLLEAVKKNQWHLVKYLLEKGASPKSCLYLHDAVRFASRDICDLLIQNGVEIDTFDEADETPLYIAVKTGKKSLVEHLLERGADPRVSKPNKRLVDIAINQKNFHFMKYLHQVLPTMYAKLSNNLDNIAKIPVLHTDQDKNFLKAVNESMFPQRVKEVKEYLKNGQNPNSDFYLHLAVLNEHRYQTALVDMLIEYGADLNTLNREKETPLDIALKKKNISLVTKLLENGASPQFGEEIKIDCCSFFASELLTVATEARKFDFMRYLLLNGTDSAKLATVVRDCWERDLLYRDFCPYSTIVTNLKDFLEEEFQFSLKYERSPLLNRAFLIMASCLPKITTMANDVNPLPLHQTLKDICGMRIRKDIGLLSCLFGRESIPLCLVRFLMFGKEEYSSFKVLKLKKTSLKELVQLLSSVTQ</sequence>
<organism evidence="4 5">
    <name type="scientific">Artemia franciscana</name>
    <name type="common">Brine shrimp</name>
    <name type="synonym">Artemia sanfranciscana</name>
    <dbReference type="NCBI Taxonomy" id="6661"/>
    <lineage>
        <taxon>Eukaryota</taxon>
        <taxon>Metazoa</taxon>
        <taxon>Ecdysozoa</taxon>
        <taxon>Arthropoda</taxon>
        <taxon>Crustacea</taxon>
        <taxon>Branchiopoda</taxon>
        <taxon>Anostraca</taxon>
        <taxon>Artemiidae</taxon>
        <taxon>Artemia</taxon>
    </lineage>
</organism>
<evidence type="ECO:0000313" key="4">
    <source>
        <dbReference type="EMBL" id="KAK2717410.1"/>
    </source>
</evidence>
<reference evidence="4" key="1">
    <citation type="submission" date="2023-07" db="EMBL/GenBank/DDBJ databases">
        <title>Chromosome-level genome assembly of Artemia franciscana.</title>
        <authorList>
            <person name="Jo E."/>
        </authorList>
    </citation>
    <scope>NUCLEOTIDE SEQUENCE</scope>
    <source>
        <tissue evidence="4">Whole body</tissue>
    </source>
</reference>
<gene>
    <name evidence="4" type="ORF">QYM36_006256</name>
</gene>
<feature type="repeat" description="ANK" evidence="3">
    <location>
        <begin position="221"/>
        <end position="253"/>
    </location>
</feature>
<dbReference type="PROSITE" id="PS50088">
    <property type="entry name" value="ANK_REPEAT"/>
    <property type="match status" value="3"/>
</dbReference>
<evidence type="ECO:0000256" key="2">
    <source>
        <dbReference type="ARBA" id="ARBA00023043"/>
    </source>
</evidence>
<dbReference type="Proteomes" id="UP001187531">
    <property type="component" value="Unassembled WGS sequence"/>
</dbReference>
<keyword evidence="1" id="KW-0677">Repeat</keyword>
<proteinExistence type="predicted"/>
<comment type="caution">
    <text evidence="4">The sequence shown here is derived from an EMBL/GenBank/DDBJ whole genome shotgun (WGS) entry which is preliminary data.</text>
</comment>
<dbReference type="InterPro" id="IPR002110">
    <property type="entry name" value="Ankyrin_rpt"/>
</dbReference>
<protein>
    <submittedName>
        <fullName evidence="4">Uncharacterized protein</fullName>
    </submittedName>
</protein>
<keyword evidence="2 3" id="KW-0040">ANK repeat</keyword>
<evidence type="ECO:0000256" key="3">
    <source>
        <dbReference type="PROSITE-ProRule" id="PRU00023"/>
    </source>
</evidence>
<dbReference type="Pfam" id="PF12796">
    <property type="entry name" value="Ank_2"/>
    <property type="match status" value="2"/>
</dbReference>
<dbReference type="SUPFAM" id="SSF48403">
    <property type="entry name" value="Ankyrin repeat"/>
    <property type="match status" value="1"/>
</dbReference>